<organism evidence="1">
    <name type="scientific">Paenibacillus sp. AN1007</name>
    <dbReference type="NCBI Taxonomy" id="3151385"/>
    <lineage>
        <taxon>Bacteria</taxon>
        <taxon>Bacillati</taxon>
        <taxon>Bacillota</taxon>
        <taxon>Bacilli</taxon>
        <taxon>Bacillales</taxon>
        <taxon>Paenibacillaceae</taxon>
        <taxon>Paenibacillus</taxon>
    </lineage>
</organism>
<evidence type="ECO:0000313" key="1">
    <source>
        <dbReference type="EMBL" id="XCP97797.1"/>
    </source>
</evidence>
<dbReference type="EMBL" id="CP159992">
    <property type="protein sequence ID" value="XCP97797.1"/>
    <property type="molecule type" value="Genomic_DNA"/>
</dbReference>
<accession>A0AAU8NMN7</accession>
<reference evidence="1" key="1">
    <citation type="submission" date="2024-05" db="EMBL/GenBank/DDBJ databases">
        <title>Draft genome assemblies of 36 bacteria isolated from hibernating arctic ground squirrels.</title>
        <authorList>
            <person name="McKee H."/>
            <person name="Mullen L."/>
            <person name="Drown D.M."/>
            <person name="Duddleston K.N."/>
        </authorList>
    </citation>
    <scope>NUCLEOTIDE SEQUENCE</scope>
    <source>
        <strain evidence="1">AN1007</strain>
    </source>
</reference>
<gene>
    <name evidence="1" type="ORF">ABXS70_14335</name>
</gene>
<name>A0AAU8NMN7_9BACL</name>
<dbReference type="AlphaFoldDB" id="A0AAU8NMN7"/>
<sequence length="151" mass="18055">MAMRNLLNKSIQSNEPMDFNLFNPEFYEWDRCILVDASSLKNTSSIDETGYQDRTDLEASINHYHIDSLETGLKLISNWEECLRFTYPKREFILILSSTTDGENVVLRFYQYRNDEPEWIQLNDLERYKEEAILIVEIFHEFRKVRKGRST</sequence>
<protein>
    <submittedName>
        <fullName evidence="1">Uncharacterized protein</fullName>
    </submittedName>
</protein>
<dbReference type="RefSeq" id="WP_342555597.1">
    <property type="nucleotide sequence ID" value="NZ_CP159992.1"/>
</dbReference>
<proteinExistence type="predicted"/>